<reference evidence="4" key="1">
    <citation type="submission" date="2020-05" db="UniProtKB">
        <authorList>
            <consortium name="EnsemblMetazoa"/>
        </authorList>
    </citation>
    <scope>IDENTIFICATION</scope>
    <source>
        <strain evidence="4">BB02</strain>
    </source>
</reference>
<dbReference type="AlphaFoldDB" id="A0A2C9KMA6"/>
<dbReference type="GO" id="GO:0006281">
    <property type="term" value="P:DNA repair"/>
    <property type="evidence" value="ECO:0007669"/>
    <property type="project" value="InterPro"/>
</dbReference>
<dbReference type="InterPro" id="IPR000330">
    <property type="entry name" value="SNF2_N"/>
</dbReference>
<sequence>MGLGKTCQVIAMLTVIKGKKNKNLPYLVVCPRSVLENWKQEFQRFSPTLKILTYVGNKEDRHKIAEEVKAASNLSFDLLLTTYEVCLKFH</sequence>
<dbReference type="VEuPathDB" id="VectorBase:BGLB021333"/>
<proteinExistence type="predicted"/>
<dbReference type="Pfam" id="PF00176">
    <property type="entry name" value="SNF2-rel_dom"/>
    <property type="match status" value="1"/>
</dbReference>
<evidence type="ECO:0000259" key="3">
    <source>
        <dbReference type="Pfam" id="PF00176"/>
    </source>
</evidence>
<dbReference type="STRING" id="6526.A0A2C9KMA6"/>
<dbReference type="PANTHER" id="PTHR47157">
    <property type="entry name" value="CHROMODOMAIN-HELICASE-DNA-BINDING PROTEIN 1-LIKE"/>
    <property type="match status" value="1"/>
</dbReference>
<name>A0A2C9KMA6_BIOGL</name>
<dbReference type="GO" id="GO:0006338">
    <property type="term" value="P:chromatin remodeling"/>
    <property type="evidence" value="ECO:0007669"/>
    <property type="project" value="InterPro"/>
</dbReference>
<organism evidence="4 5">
    <name type="scientific">Biomphalaria glabrata</name>
    <name type="common">Bloodfluke planorb</name>
    <name type="synonym">Freshwater snail</name>
    <dbReference type="NCBI Taxonomy" id="6526"/>
    <lineage>
        <taxon>Eukaryota</taxon>
        <taxon>Metazoa</taxon>
        <taxon>Spiralia</taxon>
        <taxon>Lophotrochozoa</taxon>
        <taxon>Mollusca</taxon>
        <taxon>Gastropoda</taxon>
        <taxon>Heterobranchia</taxon>
        <taxon>Euthyneura</taxon>
        <taxon>Panpulmonata</taxon>
        <taxon>Hygrophila</taxon>
        <taxon>Lymnaeoidea</taxon>
        <taxon>Planorbidae</taxon>
        <taxon>Biomphalaria</taxon>
    </lineage>
</organism>
<gene>
    <name evidence="4" type="primary">106077286</name>
</gene>
<evidence type="ECO:0000313" key="5">
    <source>
        <dbReference type="Proteomes" id="UP000076420"/>
    </source>
</evidence>
<dbReference type="EnsemblMetazoa" id="BGLB021333-RA">
    <property type="protein sequence ID" value="BGLB021333-PA"/>
    <property type="gene ID" value="BGLB021333"/>
</dbReference>
<accession>A0A2C9KMA6</accession>
<feature type="domain" description="SNF2 N-terminal" evidence="3">
    <location>
        <begin position="1"/>
        <end position="88"/>
    </location>
</feature>
<protein>
    <recommendedName>
        <fullName evidence="3">SNF2 N-terminal domain-containing protein</fullName>
    </recommendedName>
</protein>
<dbReference type="GO" id="GO:0005524">
    <property type="term" value="F:ATP binding"/>
    <property type="evidence" value="ECO:0007669"/>
    <property type="project" value="UniProtKB-KW"/>
</dbReference>
<keyword evidence="1" id="KW-0547">Nucleotide-binding</keyword>
<dbReference type="InterPro" id="IPR027417">
    <property type="entry name" value="P-loop_NTPase"/>
</dbReference>
<dbReference type="Proteomes" id="UP000076420">
    <property type="component" value="Unassembled WGS sequence"/>
</dbReference>
<dbReference type="SUPFAM" id="SSF52540">
    <property type="entry name" value="P-loop containing nucleoside triphosphate hydrolases"/>
    <property type="match status" value="1"/>
</dbReference>
<evidence type="ECO:0000256" key="2">
    <source>
        <dbReference type="ARBA" id="ARBA00022840"/>
    </source>
</evidence>
<dbReference type="InterPro" id="IPR038718">
    <property type="entry name" value="SNF2-like_sf"/>
</dbReference>
<dbReference type="PANTHER" id="PTHR47157:SF1">
    <property type="entry name" value="CHROMODOMAIN-HELICASE-DNA-BINDING PROTEIN 1-LIKE"/>
    <property type="match status" value="1"/>
</dbReference>
<dbReference type="Gene3D" id="3.40.50.10810">
    <property type="entry name" value="Tandem AAA-ATPase domain"/>
    <property type="match status" value="1"/>
</dbReference>
<dbReference type="GO" id="GO:0003678">
    <property type="term" value="F:DNA helicase activity"/>
    <property type="evidence" value="ECO:0007669"/>
    <property type="project" value="InterPro"/>
</dbReference>
<evidence type="ECO:0000256" key="1">
    <source>
        <dbReference type="ARBA" id="ARBA00022741"/>
    </source>
</evidence>
<dbReference type="KEGG" id="bgt:106077286"/>
<evidence type="ECO:0000313" key="4">
    <source>
        <dbReference type="EnsemblMetazoa" id="BGLB021333-PA"/>
    </source>
</evidence>
<keyword evidence="2" id="KW-0067">ATP-binding</keyword>
<dbReference type="InterPro" id="IPR031053">
    <property type="entry name" value="ALC1"/>
</dbReference>